<dbReference type="RefSeq" id="WP_141859557.1">
    <property type="nucleotide sequence ID" value="NZ_BMNV01000022.1"/>
</dbReference>
<organism evidence="5 6">
    <name type="scientific">Curtobacterium citreum</name>
    <dbReference type="NCBI Taxonomy" id="2036"/>
    <lineage>
        <taxon>Bacteria</taxon>
        <taxon>Bacillati</taxon>
        <taxon>Actinomycetota</taxon>
        <taxon>Actinomycetes</taxon>
        <taxon>Micrococcales</taxon>
        <taxon>Microbacteriaceae</taxon>
        <taxon>Curtobacterium</taxon>
    </lineage>
</organism>
<evidence type="ECO:0000313" key="5">
    <source>
        <dbReference type="EMBL" id="MCS6524279.1"/>
    </source>
</evidence>
<dbReference type="Gene3D" id="1.10.10.60">
    <property type="entry name" value="Homeodomain-like"/>
    <property type="match status" value="1"/>
</dbReference>
<protein>
    <submittedName>
        <fullName evidence="5">AraC family transcriptional regulator</fullName>
    </submittedName>
</protein>
<sequence length="331" mass="36997">MTAVDAGARPVPADGTPTPHAVRLEAAGTQPEGVVHEVGGLYGGRGWSAHATEQPFTYRYTAVGDAAVTLRRSRITGAIRGAIPHTDDYVVQWLTEGTGVPDVRQDGVPMRIGTPMLFPSDREFVFAYEDYDQRLVHLSRDLVHEVSAERFHTGQVTDLALDHLRELDAEAVARWRRQMTLLAQELRHGVGTLLWHTLTREAASAFLDLYPPAAPELPAVVLLPRKARLRAAVEFVHEHLNRPLSVADIADAAGLSIRAVQEAFQRDLDTTPMNYVRRVRLERVRIELRRSDPATTSVQEVARRWGFAHLGRFAGEYLRAVGEYPRQTLRR</sequence>
<evidence type="ECO:0000313" key="6">
    <source>
        <dbReference type="Proteomes" id="UP001652264"/>
    </source>
</evidence>
<keyword evidence="2" id="KW-0238">DNA-binding</keyword>
<keyword evidence="3" id="KW-0804">Transcription</keyword>
<dbReference type="SUPFAM" id="SSF46689">
    <property type="entry name" value="Homeodomain-like"/>
    <property type="match status" value="1"/>
</dbReference>
<dbReference type="Proteomes" id="UP001652264">
    <property type="component" value="Unassembled WGS sequence"/>
</dbReference>
<dbReference type="SMART" id="SM00342">
    <property type="entry name" value="HTH_ARAC"/>
    <property type="match status" value="1"/>
</dbReference>
<accession>A0ABT2HLX4</accession>
<keyword evidence="6" id="KW-1185">Reference proteome</keyword>
<evidence type="ECO:0000256" key="1">
    <source>
        <dbReference type="ARBA" id="ARBA00023015"/>
    </source>
</evidence>
<dbReference type="PANTHER" id="PTHR46796:SF12">
    <property type="entry name" value="HTH-TYPE DNA-BINDING TRANSCRIPTIONAL ACTIVATOR EUTR"/>
    <property type="match status" value="1"/>
</dbReference>
<reference evidence="5 6" key="1">
    <citation type="submission" date="2022-08" db="EMBL/GenBank/DDBJ databases">
        <title>Taxonomy of Curtobacterium flaccumfaciens.</title>
        <authorList>
            <person name="Osdaghi E."/>
            <person name="Taghavi S.M."/>
            <person name="Hamidizade M."/>
            <person name="Abachi H."/>
            <person name="Fazliarab A."/>
            <person name="Baeyen S."/>
            <person name="Portier P."/>
            <person name="Van Vaerenbergh J."/>
            <person name="Jacques M.-A."/>
        </authorList>
    </citation>
    <scope>NUCLEOTIDE SEQUENCE [LARGE SCALE GENOMIC DNA]</scope>
    <source>
        <strain evidence="5 6">LMG8786T</strain>
    </source>
</reference>
<dbReference type="PROSITE" id="PS01124">
    <property type="entry name" value="HTH_ARAC_FAMILY_2"/>
    <property type="match status" value="1"/>
</dbReference>
<proteinExistence type="predicted"/>
<dbReference type="Pfam" id="PF12833">
    <property type="entry name" value="HTH_18"/>
    <property type="match status" value="1"/>
</dbReference>
<gene>
    <name evidence="5" type="ORF">NYQ28_17055</name>
</gene>
<feature type="domain" description="HTH araC/xylS-type" evidence="4">
    <location>
        <begin position="230"/>
        <end position="331"/>
    </location>
</feature>
<evidence type="ECO:0000256" key="3">
    <source>
        <dbReference type="ARBA" id="ARBA00023163"/>
    </source>
</evidence>
<comment type="caution">
    <text evidence="5">The sequence shown here is derived from an EMBL/GenBank/DDBJ whole genome shotgun (WGS) entry which is preliminary data.</text>
</comment>
<name>A0ABT2HLX4_9MICO</name>
<evidence type="ECO:0000256" key="2">
    <source>
        <dbReference type="ARBA" id="ARBA00023125"/>
    </source>
</evidence>
<dbReference type="EMBL" id="JANVAD010000014">
    <property type="protein sequence ID" value="MCS6524279.1"/>
    <property type="molecule type" value="Genomic_DNA"/>
</dbReference>
<evidence type="ECO:0000259" key="4">
    <source>
        <dbReference type="PROSITE" id="PS01124"/>
    </source>
</evidence>
<dbReference type="InterPro" id="IPR018060">
    <property type="entry name" value="HTH_AraC"/>
</dbReference>
<dbReference type="InterPro" id="IPR050204">
    <property type="entry name" value="AraC_XylS_family_regulators"/>
</dbReference>
<keyword evidence="1" id="KW-0805">Transcription regulation</keyword>
<dbReference type="PANTHER" id="PTHR46796">
    <property type="entry name" value="HTH-TYPE TRANSCRIPTIONAL ACTIVATOR RHAS-RELATED"/>
    <property type="match status" value="1"/>
</dbReference>
<dbReference type="GeneID" id="95322439"/>
<dbReference type="InterPro" id="IPR009057">
    <property type="entry name" value="Homeodomain-like_sf"/>
</dbReference>